<accession>A0ABQ9G640</accession>
<name>A0ABQ9G640_9NEOP</name>
<comment type="caution">
    <text evidence="1">The sequence shown here is derived from an EMBL/GenBank/DDBJ whole genome shotgun (WGS) entry which is preliminary data.</text>
</comment>
<sequence>MCRTRWQKARKHTGWKPPEMSFIIKAAIDGMAFTGDPATQKESPANVQGQTMLNALFNNDGIIHKEFVPAGQTVNAAFYVHILKWLLQCICHVQPDLPRTGTWMLLHNNVPAHCAIRVH</sequence>
<dbReference type="Gene3D" id="3.30.420.10">
    <property type="entry name" value="Ribonuclease H-like superfamily/Ribonuclease H"/>
    <property type="match status" value="1"/>
</dbReference>
<protein>
    <recommendedName>
        <fullName evidence="3">Transposase</fullName>
    </recommendedName>
</protein>
<dbReference type="InterPro" id="IPR036397">
    <property type="entry name" value="RNaseH_sf"/>
</dbReference>
<keyword evidence="2" id="KW-1185">Reference proteome</keyword>
<proteinExistence type="predicted"/>
<dbReference type="Proteomes" id="UP001159363">
    <property type="component" value="Chromosome 15"/>
</dbReference>
<evidence type="ECO:0008006" key="3">
    <source>
        <dbReference type="Google" id="ProtNLM"/>
    </source>
</evidence>
<evidence type="ECO:0000313" key="1">
    <source>
        <dbReference type="EMBL" id="KAJ8866491.1"/>
    </source>
</evidence>
<dbReference type="EMBL" id="JARBHB010000016">
    <property type="protein sequence ID" value="KAJ8866491.1"/>
    <property type="molecule type" value="Genomic_DNA"/>
</dbReference>
<gene>
    <name evidence="1" type="ORF">PR048_032334</name>
</gene>
<organism evidence="1 2">
    <name type="scientific">Dryococelus australis</name>
    <dbReference type="NCBI Taxonomy" id="614101"/>
    <lineage>
        <taxon>Eukaryota</taxon>
        <taxon>Metazoa</taxon>
        <taxon>Ecdysozoa</taxon>
        <taxon>Arthropoda</taxon>
        <taxon>Hexapoda</taxon>
        <taxon>Insecta</taxon>
        <taxon>Pterygota</taxon>
        <taxon>Neoptera</taxon>
        <taxon>Polyneoptera</taxon>
        <taxon>Phasmatodea</taxon>
        <taxon>Verophasmatodea</taxon>
        <taxon>Anareolatae</taxon>
        <taxon>Phasmatidae</taxon>
        <taxon>Eurycanthinae</taxon>
        <taxon>Dryococelus</taxon>
    </lineage>
</organism>
<evidence type="ECO:0000313" key="2">
    <source>
        <dbReference type="Proteomes" id="UP001159363"/>
    </source>
</evidence>
<reference evidence="1 2" key="1">
    <citation type="submission" date="2023-02" db="EMBL/GenBank/DDBJ databases">
        <title>LHISI_Scaffold_Assembly.</title>
        <authorList>
            <person name="Stuart O.P."/>
            <person name="Cleave R."/>
            <person name="Magrath M.J.L."/>
            <person name="Mikheyev A.S."/>
        </authorList>
    </citation>
    <scope>NUCLEOTIDE SEQUENCE [LARGE SCALE GENOMIC DNA]</scope>
    <source>
        <strain evidence="1">Daus_M_001</strain>
        <tissue evidence="1">Leg muscle</tissue>
    </source>
</reference>